<comment type="caution">
    <text evidence="2">The sequence shown here is derived from an EMBL/GenBank/DDBJ whole genome shotgun (WGS) entry which is preliminary data.</text>
</comment>
<feature type="compositionally biased region" description="Basic and acidic residues" evidence="1">
    <location>
        <begin position="51"/>
        <end position="66"/>
    </location>
</feature>
<dbReference type="Proteomes" id="UP000598467">
    <property type="component" value="Unassembled WGS sequence"/>
</dbReference>
<sequence>MASWLIKEWDGLNVKAKYHLPGHLSEQEIETVLQRLVCRNLTVSEVLTSSRRKDDPERTGQLERIGHGSPVTYGHSHLHYTAEYKMDG</sequence>
<feature type="region of interest" description="Disordered" evidence="1">
    <location>
        <begin position="48"/>
        <end position="70"/>
    </location>
</feature>
<name>A0A926S319_9HYPH</name>
<proteinExistence type="predicted"/>
<organism evidence="2 3">
    <name type="scientific">Roseibium aggregatum</name>
    <dbReference type="NCBI Taxonomy" id="187304"/>
    <lineage>
        <taxon>Bacteria</taxon>
        <taxon>Pseudomonadati</taxon>
        <taxon>Pseudomonadota</taxon>
        <taxon>Alphaproteobacteria</taxon>
        <taxon>Hyphomicrobiales</taxon>
        <taxon>Stappiaceae</taxon>
        <taxon>Roseibium</taxon>
    </lineage>
</organism>
<evidence type="ECO:0000256" key="1">
    <source>
        <dbReference type="SAM" id="MobiDB-lite"/>
    </source>
</evidence>
<evidence type="ECO:0000313" key="2">
    <source>
        <dbReference type="EMBL" id="MBD1544853.1"/>
    </source>
</evidence>
<protein>
    <submittedName>
        <fullName evidence="2">Uncharacterized protein</fullName>
    </submittedName>
</protein>
<dbReference type="RefSeq" id="WP_190289517.1">
    <property type="nucleotide sequence ID" value="NZ_JABFCZ010000001.1"/>
</dbReference>
<dbReference type="AlphaFoldDB" id="A0A926S319"/>
<gene>
    <name evidence="2" type="ORF">HK439_01145</name>
</gene>
<dbReference type="EMBL" id="JABFCZ010000001">
    <property type="protein sequence ID" value="MBD1544853.1"/>
    <property type="molecule type" value="Genomic_DNA"/>
</dbReference>
<reference evidence="2" key="1">
    <citation type="submission" date="2020-05" db="EMBL/GenBank/DDBJ databases">
        <title>Identification of trans-AT polyketide cluster in two marine bacteria, producers of a novel glutaramide-containing polyketide sesbanimide D and analogs.</title>
        <authorList>
            <person name="Kacar D."/>
            <person name="Rodriguez P."/>
            <person name="Canedo L."/>
            <person name="Gonzalez E."/>
            <person name="Galan B."/>
            <person name="De La Calle F."/>
            <person name="Garcia J.L."/>
        </authorList>
    </citation>
    <scope>NUCLEOTIDE SEQUENCE</scope>
    <source>
        <strain evidence="2">PHM038</strain>
    </source>
</reference>
<accession>A0A926S319</accession>
<evidence type="ECO:0000313" key="3">
    <source>
        <dbReference type="Proteomes" id="UP000598467"/>
    </source>
</evidence>